<evidence type="ECO:0000256" key="12">
    <source>
        <dbReference type="SAM" id="MobiDB-lite"/>
    </source>
</evidence>
<protein>
    <recommendedName>
        <fullName evidence="14">ABC transporter domain-containing protein</fullName>
    </recommendedName>
</protein>
<feature type="transmembrane region" description="Helical" evidence="13">
    <location>
        <begin position="568"/>
        <end position="586"/>
    </location>
</feature>
<dbReference type="GO" id="GO:0042626">
    <property type="term" value="F:ATPase-coupled transmembrane transporter activity"/>
    <property type="evidence" value="ECO:0007669"/>
    <property type="project" value="TreeGrafter"/>
</dbReference>
<feature type="transmembrane region" description="Helical" evidence="13">
    <location>
        <begin position="471"/>
        <end position="489"/>
    </location>
</feature>
<dbReference type="InterPro" id="IPR015856">
    <property type="entry name" value="ABC_transpr_CbiO/EcfA_su"/>
</dbReference>
<dbReference type="PROSITE" id="PS50893">
    <property type="entry name" value="ABC_TRANSPORTER_2"/>
    <property type="match status" value="1"/>
</dbReference>
<keyword evidence="11 13" id="KW-0472">Membrane</keyword>
<evidence type="ECO:0000256" key="3">
    <source>
        <dbReference type="ARBA" id="ARBA00005417"/>
    </source>
</evidence>
<dbReference type="PROSITE" id="PS00211">
    <property type="entry name" value="ABC_TRANSPORTER_1"/>
    <property type="match status" value="1"/>
</dbReference>
<dbReference type="GO" id="GO:0016887">
    <property type="term" value="F:ATP hydrolysis activity"/>
    <property type="evidence" value="ECO:0007669"/>
    <property type="project" value="InterPro"/>
</dbReference>
<evidence type="ECO:0000256" key="9">
    <source>
        <dbReference type="ARBA" id="ARBA00022967"/>
    </source>
</evidence>
<keyword evidence="5" id="KW-1003">Cell membrane</keyword>
<evidence type="ECO:0000256" key="4">
    <source>
        <dbReference type="ARBA" id="ARBA00022448"/>
    </source>
</evidence>
<dbReference type="InterPro" id="IPR003439">
    <property type="entry name" value="ABC_transporter-like_ATP-bd"/>
</dbReference>
<reference evidence="15 16" key="1">
    <citation type="journal article" date="2014" name="Int. J. Syst. Evol. Microbiol.">
        <title>Complete genome sequence of Corynebacterium casei LMG S-19264T (=DSM 44701T), isolated from a smear-ripened cheese.</title>
        <authorList>
            <consortium name="US DOE Joint Genome Institute (JGI-PGF)"/>
            <person name="Walter F."/>
            <person name="Albersmeier A."/>
            <person name="Kalinowski J."/>
            <person name="Ruckert C."/>
        </authorList>
    </citation>
    <scope>NUCLEOTIDE SEQUENCE [LARGE SCALE GENOMIC DNA]</scope>
    <source>
        <strain evidence="15 16">CGMCC 1.15286</strain>
    </source>
</reference>
<dbReference type="SUPFAM" id="SSF52540">
    <property type="entry name" value="P-loop containing nucleoside triphosphate hydrolases"/>
    <property type="match status" value="1"/>
</dbReference>
<feature type="transmembrane region" description="Helical" evidence="13">
    <location>
        <begin position="399"/>
        <end position="418"/>
    </location>
</feature>
<feature type="compositionally biased region" description="Basic and acidic residues" evidence="12">
    <location>
        <begin position="310"/>
        <end position="320"/>
    </location>
</feature>
<gene>
    <name evidence="15" type="ORF">GCM10010918_41580</name>
</gene>
<comment type="similarity">
    <text evidence="3">Belongs to the ABC transporter superfamily.</text>
</comment>
<name>A0A917M7L2_9BACL</name>
<evidence type="ECO:0000256" key="6">
    <source>
        <dbReference type="ARBA" id="ARBA00022692"/>
    </source>
</evidence>
<dbReference type="InterPro" id="IPR017871">
    <property type="entry name" value="ABC_transporter-like_CS"/>
</dbReference>
<evidence type="ECO:0000256" key="10">
    <source>
        <dbReference type="ARBA" id="ARBA00022989"/>
    </source>
</evidence>
<evidence type="ECO:0000256" key="8">
    <source>
        <dbReference type="ARBA" id="ARBA00022840"/>
    </source>
</evidence>
<dbReference type="GO" id="GO:0043190">
    <property type="term" value="C:ATP-binding cassette (ABC) transporter complex"/>
    <property type="evidence" value="ECO:0007669"/>
    <property type="project" value="TreeGrafter"/>
</dbReference>
<comment type="subcellular location">
    <subcellularLocation>
        <location evidence="2">Cell membrane</location>
        <topology evidence="2">Peripheral membrane protein</topology>
    </subcellularLocation>
    <subcellularLocation>
        <location evidence="1">Membrane</location>
        <topology evidence="1">Multi-pass membrane protein</topology>
    </subcellularLocation>
</comment>
<accession>A0A917M7L2</accession>
<evidence type="ECO:0000256" key="2">
    <source>
        <dbReference type="ARBA" id="ARBA00004202"/>
    </source>
</evidence>
<keyword evidence="10 13" id="KW-1133">Transmembrane helix</keyword>
<dbReference type="Pfam" id="PF00005">
    <property type="entry name" value="ABC_tran"/>
    <property type="match status" value="1"/>
</dbReference>
<evidence type="ECO:0000313" key="16">
    <source>
        <dbReference type="Proteomes" id="UP000600247"/>
    </source>
</evidence>
<feature type="domain" description="ABC transporter" evidence="14">
    <location>
        <begin position="7"/>
        <end position="249"/>
    </location>
</feature>
<feature type="transmembrane region" description="Helical" evidence="13">
    <location>
        <begin position="356"/>
        <end position="387"/>
    </location>
</feature>
<dbReference type="InterPro" id="IPR003593">
    <property type="entry name" value="AAA+_ATPase"/>
</dbReference>
<keyword evidence="7" id="KW-0547">Nucleotide-binding</keyword>
<keyword evidence="16" id="KW-1185">Reference proteome</keyword>
<dbReference type="PANTHER" id="PTHR43553">
    <property type="entry name" value="HEAVY METAL TRANSPORTER"/>
    <property type="match status" value="1"/>
</dbReference>
<comment type="caution">
    <text evidence="15">The sequence shown here is derived from an EMBL/GenBank/DDBJ whole genome shotgun (WGS) entry which is preliminary data.</text>
</comment>
<evidence type="ECO:0000256" key="11">
    <source>
        <dbReference type="ARBA" id="ARBA00023136"/>
    </source>
</evidence>
<dbReference type="Proteomes" id="UP000600247">
    <property type="component" value="Unassembled WGS sequence"/>
</dbReference>
<feature type="region of interest" description="Disordered" evidence="12">
    <location>
        <begin position="293"/>
        <end position="334"/>
    </location>
</feature>
<dbReference type="SMART" id="SM00382">
    <property type="entry name" value="AAA"/>
    <property type="match status" value="1"/>
</dbReference>
<keyword evidence="9" id="KW-1278">Translocase</keyword>
<dbReference type="EMBL" id="BMHY01000009">
    <property type="protein sequence ID" value="GGG80186.1"/>
    <property type="molecule type" value="Genomic_DNA"/>
</dbReference>
<dbReference type="GO" id="GO:0005524">
    <property type="term" value="F:ATP binding"/>
    <property type="evidence" value="ECO:0007669"/>
    <property type="project" value="UniProtKB-KW"/>
</dbReference>
<organism evidence="15 16">
    <name type="scientific">Paenibacillus radicis</name>
    <name type="common">ex Gao et al. 2016</name>
    <dbReference type="NCBI Taxonomy" id="1737354"/>
    <lineage>
        <taxon>Bacteria</taxon>
        <taxon>Bacillati</taxon>
        <taxon>Bacillota</taxon>
        <taxon>Bacilli</taxon>
        <taxon>Bacillales</taxon>
        <taxon>Paenibacillaceae</taxon>
        <taxon>Paenibacillus</taxon>
    </lineage>
</organism>
<sequence length="588" mass="63815">MSGNWTFDDAAVYAAAEYGTKRIIGPIDGSFEQGRITLLVGANGAGKSTLLEMMAGLRPLHSGSVALGSSSLWQKGKRRKMRLDRNVLLHTGISLQHSESQWFAPKVSDEFRFSLKPYKLPEAEQEDRMRKAMEATGLPPQLTENDPWTLSGGQQRRLSLACLIACQPQWLLLDEPTSGLDTAGISQLLDVLQAHREAGGGAVISTHDLDVLLPIADEVAVMEDGLLLQAVPAAEWAAVHASDYAAPQALRVLKELRHARFELSQPDTALWPSLSELAGAIASQLAATGHGELREPKLMQKQQTAQGADAGRERQARSVDYDVESPHQSQEADKVNISPQIGAGGLASRFDPRALILSYVLLAAAVLMQGTWPGIGVAVVLTGIALFPLRAQIRPWIKVIRAYSIMIAAIAFIAGIQLKPLGFEWTNAQFTLLRFSGLLVVMLLGLPMLAMVTPLRVQRAIEQTFGWLGRFKVPVSSVALTVTLIFRFIPLLGSEWQRFAAIAHARGKATTQAGSLPVSMLFPVVIPYIRSLLRLAEQLADALEARGIGNPNGKPTRGFKLRFAARDALLMLAALLSASLLFYLNAVL</sequence>
<evidence type="ECO:0000259" key="14">
    <source>
        <dbReference type="PROSITE" id="PS50893"/>
    </source>
</evidence>
<dbReference type="Pfam" id="PF02361">
    <property type="entry name" value="CbiQ"/>
    <property type="match status" value="1"/>
</dbReference>
<evidence type="ECO:0000256" key="7">
    <source>
        <dbReference type="ARBA" id="ARBA00022741"/>
    </source>
</evidence>
<keyword evidence="8" id="KW-0067">ATP-binding</keyword>
<dbReference type="InterPro" id="IPR027417">
    <property type="entry name" value="P-loop_NTPase"/>
</dbReference>
<dbReference type="RefSeq" id="WP_188891125.1">
    <property type="nucleotide sequence ID" value="NZ_BMHY01000009.1"/>
</dbReference>
<evidence type="ECO:0000256" key="5">
    <source>
        <dbReference type="ARBA" id="ARBA00022475"/>
    </source>
</evidence>
<dbReference type="Gene3D" id="3.40.50.300">
    <property type="entry name" value="P-loop containing nucleotide triphosphate hydrolases"/>
    <property type="match status" value="1"/>
</dbReference>
<dbReference type="InterPro" id="IPR003339">
    <property type="entry name" value="ABC/ECF_trnsptr_transmembrane"/>
</dbReference>
<dbReference type="CDD" id="cd03225">
    <property type="entry name" value="ABC_cobalt_CbiO_domain1"/>
    <property type="match status" value="1"/>
</dbReference>
<proteinExistence type="inferred from homology"/>
<keyword evidence="6 13" id="KW-0812">Transmembrane</keyword>
<keyword evidence="4" id="KW-0813">Transport</keyword>
<dbReference type="AlphaFoldDB" id="A0A917M7L2"/>
<evidence type="ECO:0000256" key="13">
    <source>
        <dbReference type="SAM" id="Phobius"/>
    </source>
</evidence>
<dbReference type="CDD" id="cd16914">
    <property type="entry name" value="EcfT"/>
    <property type="match status" value="1"/>
</dbReference>
<dbReference type="InterPro" id="IPR050095">
    <property type="entry name" value="ECF_ABC_transporter_ATP-bd"/>
</dbReference>
<feature type="transmembrane region" description="Helical" evidence="13">
    <location>
        <begin position="430"/>
        <end position="450"/>
    </location>
</feature>
<evidence type="ECO:0000313" key="15">
    <source>
        <dbReference type="EMBL" id="GGG80186.1"/>
    </source>
</evidence>
<evidence type="ECO:0000256" key="1">
    <source>
        <dbReference type="ARBA" id="ARBA00004141"/>
    </source>
</evidence>